<dbReference type="Proteomes" id="UP000319976">
    <property type="component" value="Chromosome"/>
</dbReference>
<dbReference type="KEGG" id="chya:V22_25400"/>
<gene>
    <name evidence="1" type="ORF">V22_25400</name>
</gene>
<evidence type="ECO:0000313" key="2">
    <source>
        <dbReference type="Proteomes" id="UP000319976"/>
    </source>
</evidence>
<dbReference type="InterPro" id="IPR011006">
    <property type="entry name" value="CheY-like_superfamily"/>
</dbReference>
<evidence type="ECO:0000313" key="1">
    <source>
        <dbReference type="EMBL" id="QDT65292.1"/>
    </source>
</evidence>
<evidence type="ECO:0008006" key="3">
    <source>
        <dbReference type="Google" id="ProtNLM"/>
    </source>
</evidence>
<dbReference type="RefSeq" id="WP_145263168.1">
    <property type="nucleotide sequence ID" value="NZ_CP036316.1"/>
</dbReference>
<proteinExistence type="predicted"/>
<accession>A0A517TA86</accession>
<dbReference type="OrthoDB" id="291953at2"/>
<dbReference type="AlphaFoldDB" id="A0A517TA86"/>
<protein>
    <recommendedName>
        <fullName evidence="3">Response regulatory domain-containing protein</fullName>
    </recommendedName>
</protein>
<keyword evidence="2" id="KW-1185">Reference proteome</keyword>
<dbReference type="SUPFAM" id="SSF52172">
    <property type="entry name" value="CheY-like"/>
    <property type="match status" value="1"/>
</dbReference>
<reference evidence="1 2" key="1">
    <citation type="submission" date="2019-02" db="EMBL/GenBank/DDBJ databases">
        <title>Deep-cultivation of Planctomycetes and their phenomic and genomic characterization uncovers novel biology.</title>
        <authorList>
            <person name="Wiegand S."/>
            <person name="Jogler M."/>
            <person name="Boedeker C."/>
            <person name="Pinto D."/>
            <person name="Vollmers J."/>
            <person name="Rivas-Marin E."/>
            <person name="Kohn T."/>
            <person name="Peeters S.H."/>
            <person name="Heuer A."/>
            <person name="Rast P."/>
            <person name="Oberbeckmann S."/>
            <person name="Bunk B."/>
            <person name="Jeske O."/>
            <person name="Meyerdierks A."/>
            <person name="Storesund J.E."/>
            <person name="Kallscheuer N."/>
            <person name="Luecker S."/>
            <person name="Lage O.M."/>
            <person name="Pohl T."/>
            <person name="Merkel B.J."/>
            <person name="Hornburger P."/>
            <person name="Mueller R.-W."/>
            <person name="Bruemmer F."/>
            <person name="Labrenz M."/>
            <person name="Spormann A.M."/>
            <person name="Op den Camp H."/>
            <person name="Overmann J."/>
            <person name="Amann R."/>
            <person name="Jetten M.S.M."/>
            <person name="Mascher T."/>
            <person name="Medema M.H."/>
            <person name="Devos D.P."/>
            <person name="Kaster A.-K."/>
            <person name="Ovreas L."/>
            <person name="Rohde M."/>
            <person name="Galperin M.Y."/>
            <person name="Jogler C."/>
        </authorList>
    </citation>
    <scope>NUCLEOTIDE SEQUENCE [LARGE SCALE GENOMIC DNA]</scope>
    <source>
        <strain evidence="1 2">V22</strain>
    </source>
</reference>
<organism evidence="1 2">
    <name type="scientific">Calycomorphotria hydatis</name>
    <dbReference type="NCBI Taxonomy" id="2528027"/>
    <lineage>
        <taxon>Bacteria</taxon>
        <taxon>Pseudomonadati</taxon>
        <taxon>Planctomycetota</taxon>
        <taxon>Planctomycetia</taxon>
        <taxon>Planctomycetales</taxon>
        <taxon>Planctomycetaceae</taxon>
        <taxon>Calycomorphotria</taxon>
    </lineage>
</organism>
<dbReference type="EMBL" id="CP036316">
    <property type="protein sequence ID" value="QDT65292.1"/>
    <property type="molecule type" value="Genomic_DNA"/>
</dbReference>
<name>A0A517TA86_9PLAN</name>
<sequence>MKPPVSEQLSEALHFIVVDLMTPGLDLESVTKLIAEIPDSDNVRPILIGYAPHVRGDLFKAAREAGFDHVLPKSRLVMEVRQLLEEGSNA</sequence>